<dbReference type="PANTHER" id="PTHR30250:SF24">
    <property type="entry name" value="STAGE V SPORULATION PROTEIN B"/>
    <property type="match status" value="1"/>
</dbReference>
<dbReference type="Pfam" id="PF01943">
    <property type="entry name" value="Polysacc_synt"/>
    <property type="match status" value="1"/>
</dbReference>
<evidence type="ECO:0000256" key="6">
    <source>
        <dbReference type="SAM" id="Phobius"/>
    </source>
</evidence>
<dbReference type="AlphaFoldDB" id="A0A4R3JTS7"/>
<dbReference type="EMBL" id="SLZV01000004">
    <property type="protein sequence ID" value="TCS69352.1"/>
    <property type="molecule type" value="Genomic_DNA"/>
</dbReference>
<accession>A0A4R3JTS7</accession>
<sequence length="445" mass="48928">MSKKYTILKGTFILTATGIITRLIGFFYRVYLSQTFGEEGVGLYQLIFPVYALCFSLTAAGIETTISRCVARKAALGKLQEAREFLFTGMSISFLLSCIVTIFLQNNAHIIAVHFIGETRCIPLLTAMSYAFPFAAIHSCICGYYLGLKRTGIPAASQLIEQIARVLSVYLFSLYLLHDQNTLSVTLAVSGLVAGEIFSSLFCAQMVFHTHRRHPIHTSIQTVHRCLSYVGELFRLSVPLTANRILLNLLQSIEAISIPKALITYGSSRSEALSLYGVLTGMALPCILFPSALTNSISVMLLPTVAELQASQKRETLLLLIKKVFFCCFALGLSCTIGFLLFGRFIGSTLFHSTLAGSLILTLAWICPFLYTNSTLVSILNGLGHTASSFFVNTVGLLLRIASVFFLIPLAGIRGYLWGLLGSQLTITLLCLWELFHLLHRNPSV</sequence>
<keyword evidence="4 6" id="KW-1133">Transmembrane helix</keyword>
<feature type="transmembrane region" description="Helical" evidence="6">
    <location>
        <begin position="85"/>
        <end position="104"/>
    </location>
</feature>
<feature type="transmembrane region" description="Helical" evidence="6">
    <location>
        <begin position="43"/>
        <end position="64"/>
    </location>
</feature>
<evidence type="ECO:0000313" key="8">
    <source>
        <dbReference type="Proteomes" id="UP000294613"/>
    </source>
</evidence>
<dbReference type="InterPro" id="IPR024923">
    <property type="entry name" value="PG_synth_SpoVB"/>
</dbReference>
<dbReference type="CDD" id="cd13124">
    <property type="entry name" value="MATE_SpoVB_like"/>
    <property type="match status" value="1"/>
</dbReference>
<dbReference type="GO" id="GO:0005886">
    <property type="term" value="C:plasma membrane"/>
    <property type="evidence" value="ECO:0007669"/>
    <property type="project" value="UniProtKB-SubCell"/>
</dbReference>
<keyword evidence="3 6" id="KW-0812">Transmembrane</keyword>
<evidence type="ECO:0000256" key="5">
    <source>
        <dbReference type="ARBA" id="ARBA00023136"/>
    </source>
</evidence>
<organism evidence="7 8">
    <name type="scientific">Faecalimonas umbilicata</name>
    <dbReference type="NCBI Taxonomy" id="1912855"/>
    <lineage>
        <taxon>Bacteria</taxon>
        <taxon>Bacillati</taxon>
        <taxon>Bacillota</taxon>
        <taxon>Clostridia</taxon>
        <taxon>Lachnospirales</taxon>
        <taxon>Lachnospiraceae</taxon>
        <taxon>Faecalimonas</taxon>
    </lineage>
</organism>
<evidence type="ECO:0000256" key="4">
    <source>
        <dbReference type="ARBA" id="ARBA00022989"/>
    </source>
</evidence>
<feature type="transmembrane region" description="Helical" evidence="6">
    <location>
        <begin position="124"/>
        <end position="147"/>
    </location>
</feature>
<reference evidence="7 8" key="1">
    <citation type="submission" date="2019-03" db="EMBL/GenBank/DDBJ databases">
        <title>Genomic Encyclopedia of Type Strains, Phase IV (KMG-IV): sequencing the most valuable type-strain genomes for metagenomic binning, comparative biology and taxonomic classification.</title>
        <authorList>
            <person name="Goeker M."/>
        </authorList>
    </citation>
    <scope>NUCLEOTIDE SEQUENCE [LARGE SCALE GENOMIC DNA]</scope>
    <source>
        <strain evidence="7 8">DSM 103426</strain>
    </source>
</reference>
<feature type="transmembrane region" description="Helical" evidence="6">
    <location>
        <begin position="183"/>
        <end position="204"/>
    </location>
</feature>
<gene>
    <name evidence="7" type="ORF">EDD74_104108</name>
</gene>
<name>A0A4R3JTS7_9FIRM</name>
<feature type="transmembrane region" description="Helical" evidence="6">
    <location>
        <begin position="12"/>
        <end position="31"/>
    </location>
</feature>
<feature type="transmembrane region" description="Helical" evidence="6">
    <location>
        <begin position="323"/>
        <end position="343"/>
    </location>
</feature>
<evidence type="ECO:0000256" key="2">
    <source>
        <dbReference type="ARBA" id="ARBA00022475"/>
    </source>
</evidence>
<dbReference type="RefSeq" id="WP_116442283.1">
    <property type="nucleotide sequence ID" value="NZ_BHEO01000008.1"/>
</dbReference>
<comment type="subcellular location">
    <subcellularLocation>
        <location evidence="1">Cell membrane</location>
        <topology evidence="1">Multi-pass membrane protein</topology>
    </subcellularLocation>
</comment>
<evidence type="ECO:0000256" key="3">
    <source>
        <dbReference type="ARBA" id="ARBA00022692"/>
    </source>
</evidence>
<evidence type="ECO:0000313" key="7">
    <source>
        <dbReference type="EMBL" id="TCS69352.1"/>
    </source>
</evidence>
<dbReference type="Proteomes" id="UP000294613">
    <property type="component" value="Unassembled WGS sequence"/>
</dbReference>
<dbReference type="PIRSF" id="PIRSF038958">
    <property type="entry name" value="PG_synth_SpoVB"/>
    <property type="match status" value="1"/>
</dbReference>
<dbReference type="PANTHER" id="PTHR30250">
    <property type="entry name" value="PST FAMILY PREDICTED COLANIC ACID TRANSPORTER"/>
    <property type="match status" value="1"/>
</dbReference>
<proteinExistence type="predicted"/>
<evidence type="ECO:0000256" key="1">
    <source>
        <dbReference type="ARBA" id="ARBA00004651"/>
    </source>
</evidence>
<keyword evidence="2" id="KW-1003">Cell membrane</keyword>
<keyword evidence="5 6" id="KW-0472">Membrane</keyword>
<dbReference type="InterPro" id="IPR050833">
    <property type="entry name" value="Poly_Biosynth_Transport"/>
</dbReference>
<feature type="transmembrane region" description="Helical" evidence="6">
    <location>
        <begin position="159"/>
        <end position="177"/>
    </location>
</feature>
<feature type="transmembrane region" description="Helical" evidence="6">
    <location>
        <begin position="415"/>
        <end position="436"/>
    </location>
</feature>
<protein>
    <submittedName>
        <fullName evidence="7">Stage V sporulation protein B</fullName>
    </submittedName>
</protein>
<feature type="transmembrane region" description="Helical" evidence="6">
    <location>
        <begin position="391"/>
        <end position="408"/>
    </location>
</feature>
<dbReference type="InterPro" id="IPR002797">
    <property type="entry name" value="Polysacc_synth"/>
</dbReference>
<comment type="caution">
    <text evidence="7">The sequence shown here is derived from an EMBL/GenBank/DDBJ whole genome shotgun (WGS) entry which is preliminary data.</text>
</comment>